<name>A0ACC2V3X1_9TREE</name>
<sequence length="136" mass="14576">MSALSPGAVARSTTHGEQNTVPNKRDGESATHVWGGMYNEHLRIPPAETSEVKATLDGKIVHRSTAPKQYMTVTAFLGRPSSVTRPTQEENGKTPSRATAKTSRDAATVAILAFRIRPTTARMVMKTEGPFPSASA</sequence>
<dbReference type="Proteomes" id="UP001241377">
    <property type="component" value="Unassembled WGS sequence"/>
</dbReference>
<evidence type="ECO:0000313" key="2">
    <source>
        <dbReference type="Proteomes" id="UP001241377"/>
    </source>
</evidence>
<gene>
    <name evidence="1" type="ORF">QFC19_008185</name>
</gene>
<protein>
    <submittedName>
        <fullName evidence="1">Uncharacterized protein</fullName>
    </submittedName>
</protein>
<dbReference type="EMBL" id="JASBWR010000118">
    <property type="protein sequence ID" value="KAJ9093808.1"/>
    <property type="molecule type" value="Genomic_DNA"/>
</dbReference>
<comment type="caution">
    <text evidence="1">The sequence shown here is derived from an EMBL/GenBank/DDBJ whole genome shotgun (WGS) entry which is preliminary data.</text>
</comment>
<proteinExistence type="predicted"/>
<evidence type="ECO:0000313" key="1">
    <source>
        <dbReference type="EMBL" id="KAJ9093808.1"/>
    </source>
</evidence>
<accession>A0ACC2V3X1</accession>
<keyword evidence="2" id="KW-1185">Reference proteome</keyword>
<reference evidence="1" key="1">
    <citation type="submission" date="2023-04" db="EMBL/GenBank/DDBJ databases">
        <title>Draft Genome sequencing of Naganishia species isolated from polar environments using Oxford Nanopore Technology.</title>
        <authorList>
            <person name="Leo P."/>
            <person name="Venkateswaran K."/>
        </authorList>
    </citation>
    <scope>NUCLEOTIDE SEQUENCE</scope>
    <source>
        <strain evidence="1">MNA-CCFEE 5261</strain>
    </source>
</reference>
<organism evidence="1 2">
    <name type="scientific">Naganishia cerealis</name>
    <dbReference type="NCBI Taxonomy" id="610337"/>
    <lineage>
        <taxon>Eukaryota</taxon>
        <taxon>Fungi</taxon>
        <taxon>Dikarya</taxon>
        <taxon>Basidiomycota</taxon>
        <taxon>Agaricomycotina</taxon>
        <taxon>Tremellomycetes</taxon>
        <taxon>Filobasidiales</taxon>
        <taxon>Filobasidiaceae</taxon>
        <taxon>Naganishia</taxon>
    </lineage>
</organism>